<accession>A0AA40KYV0</accession>
<comment type="caution">
    <text evidence="1">The sequence shown here is derived from an EMBL/GenBank/DDBJ whole genome shotgun (WGS) entry which is preliminary data.</text>
</comment>
<name>A0AA40KYV0_9HYME</name>
<feature type="non-terminal residue" evidence="1">
    <location>
        <position position="96"/>
    </location>
</feature>
<keyword evidence="2" id="KW-1185">Reference proteome</keyword>
<protein>
    <submittedName>
        <fullName evidence="1">Uncharacterized protein</fullName>
    </submittedName>
</protein>
<organism evidence="1 2">
    <name type="scientific">Melipona bicolor</name>
    <dbReference type="NCBI Taxonomy" id="60889"/>
    <lineage>
        <taxon>Eukaryota</taxon>
        <taxon>Metazoa</taxon>
        <taxon>Ecdysozoa</taxon>
        <taxon>Arthropoda</taxon>
        <taxon>Hexapoda</taxon>
        <taxon>Insecta</taxon>
        <taxon>Pterygota</taxon>
        <taxon>Neoptera</taxon>
        <taxon>Endopterygota</taxon>
        <taxon>Hymenoptera</taxon>
        <taxon>Apocrita</taxon>
        <taxon>Aculeata</taxon>
        <taxon>Apoidea</taxon>
        <taxon>Anthophila</taxon>
        <taxon>Apidae</taxon>
        <taxon>Melipona</taxon>
    </lineage>
</organism>
<sequence>MAAIKNVIAVFEDGRDFSLCPQRRSRGLQPPDRDKTLLQTMHAVPRAALPPPPRSWPRCKEIVPGTYFIVEETSRVAREPLLRVYFLRGAGLKEIR</sequence>
<gene>
    <name evidence="1" type="ORF">K0M31_002438</name>
</gene>
<evidence type="ECO:0000313" key="2">
    <source>
        <dbReference type="Proteomes" id="UP001177670"/>
    </source>
</evidence>
<proteinExistence type="predicted"/>
<dbReference type="Proteomes" id="UP001177670">
    <property type="component" value="Unassembled WGS sequence"/>
</dbReference>
<reference evidence="1" key="1">
    <citation type="submission" date="2021-10" db="EMBL/GenBank/DDBJ databases">
        <title>Melipona bicolor Genome sequencing and assembly.</title>
        <authorList>
            <person name="Araujo N.S."/>
            <person name="Arias M.C."/>
        </authorList>
    </citation>
    <scope>NUCLEOTIDE SEQUENCE</scope>
    <source>
        <strain evidence="1">USP_2M_L1-L4_2017</strain>
        <tissue evidence="1">Whole body</tissue>
    </source>
</reference>
<dbReference type="AlphaFoldDB" id="A0AA40KYV0"/>
<dbReference type="EMBL" id="JAHYIQ010000001">
    <property type="protein sequence ID" value="KAK1137946.1"/>
    <property type="molecule type" value="Genomic_DNA"/>
</dbReference>
<evidence type="ECO:0000313" key="1">
    <source>
        <dbReference type="EMBL" id="KAK1137946.1"/>
    </source>
</evidence>